<keyword evidence="3 5" id="KW-1133">Transmembrane helix</keyword>
<feature type="transmembrane region" description="Helical" evidence="5">
    <location>
        <begin position="294"/>
        <end position="312"/>
    </location>
</feature>
<feature type="transmembrane region" description="Helical" evidence="5">
    <location>
        <begin position="96"/>
        <end position="115"/>
    </location>
</feature>
<dbReference type="SUPFAM" id="SSF103473">
    <property type="entry name" value="MFS general substrate transporter"/>
    <property type="match status" value="1"/>
</dbReference>
<dbReference type="Pfam" id="PF07690">
    <property type="entry name" value="MFS_1"/>
    <property type="match status" value="1"/>
</dbReference>
<dbReference type="InterPro" id="IPR036259">
    <property type="entry name" value="MFS_trans_sf"/>
</dbReference>
<dbReference type="PROSITE" id="PS50850">
    <property type="entry name" value="MFS"/>
    <property type="match status" value="1"/>
</dbReference>
<comment type="caution">
    <text evidence="7">The sequence shown here is derived from an EMBL/GenBank/DDBJ whole genome shotgun (WGS) entry which is preliminary data.</text>
</comment>
<sequence length="424" mass="44666">MTNVTHNELEKPGDVHTSPVETRPRRVLWLLAAGVALAALNLRTAITSVGPVLNEITVDLGMSGVLAGVLTTLPVLCFAAFGGATPALLRRFGEHRVLVVALLALTTGQATRVLADNPWLFLALTALALSGGAVGNVLVPTLVKQHFPGRIGTMTTLYTTALAIGTAMAAAATVPVERASGSWHLALAMYAVFGLVAIVPWVLLLGHEPPRTDPAQALGLGQVLRTGTGLQSVLFFGSQSAVAYIMFGWYAHFLRDNGLEPAAAGLALSYLTFLAVPTAMALPGLMARVRDHRGFVAAFFLCYIVGVTGLWLAPLQGLWLWTTCIGLGMSTFTLALTFFAVRTRTSAGTAAMSATSQGLGYLMGGAGPFLFGLLHDLTGTWHAPLMMVLGLVTLNFAVGMLLGRPRYLEDALRGRAQSSMSSAR</sequence>
<accession>A0A7W7W358</accession>
<feature type="transmembrane region" description="Helical" evidence="5">
    <location>
        <begin position="227"/>
        <end position="250"/>
    </location>
</feature>
<feature type="domain" description="Major facilitator superfamily (MFS) profile" evidence="6">
    <location>
        <begin position="27"/>
        <end position="407"/>
    </location>
</feature>
<keyword evidence="8" id="KW-1185">Reference proteome</keyword>
<dbReference type="AlphaFoldDB" id="A0A7W7W358"/>
<feature type="transmembrane region" description="Helical" evidence="5">
    <location>
        <begin position="66"/>
        <end position="89"/>
    </location>
</feature>
<gene>
    <name evidence="7" type="ORF">F4561_002289</name>
</gene>
<feature type="transmembrane region" description="Helical" evidence="5">
    <location>
        <begin position="359"/>
        <end position="375"/>
    </location>
</feature>
<comment type="subcellular location">
    <subcellularLocation>
        <location evidence="1">Cell membrane</location>
        <topology evidence="1">Multi-pass membrane protein</topology>
    </subcellularLocation>
</comment>
<feature type="transmembrane region" description="Helical" evidence="5">
    <location>
        <begin position="381"/>
        <end position="403"/>
    </location>
</feature>
<keyword evidence="4 5" id="KW-0472">Membrane</keyword>
<dbReference type="InterPro" id="IPR052524">
    <property type="entry name" value="MFS_Cyanate_Porter"/>
</dbReference>
<feature type="transmembrane region" description="Helical" evidence="5">
    <location>
        <begin position="182"/>
        <end position="206"/>
    </location>
</feature>
<evidence type="ECO:0000259" key="6">
    <source>
        <dbReference type="PROSITE" id="PS50850"/>
    </source>
</evidence>
<dbReference type="PANTHER" id="PTHR23523:SF2">
    <property type="entry name" value="2-NITROIMIDAZOLE TRANSPORTER"/>
    <property type="match status" value="1"/>
</dbReference>
<name>A0A7W7W358_9ACTN</name>
<dbReference type="InterPro" id="IPR011701">
    <property type="entry name" value="MFS"/>
</dbReference>
<organism evidence="7 8">
    <name type="scientific">Lipingzhangella halophila</name>
    <dbReference type="NCBI Taxonomy" id="1783352"/>
    <lineage>
        <taxon>Bacteria</taxon>
        <taxon>Bacillati</taxon>
        <taxon>Actinomycetota</taxon>
        <taxon>Actinomycetes</taxon>
        <taxon>Streptosporangiales</taxon>
        <taxon>Nocardiopsidaceae</taxon>
        <taxon>Lipingzhangella</taxon>
    </lineage>
</organism>
<evidence type="ECO:0000256" key="4">
    <source>
        <dbReference type="ARBA" id="ARBA00023136"/>
    </source>
</evidence>
<evidence type="ECO:0000256" key="3">
    <source>
        <dbReference type="ARBA" id="ARBA00022989"/>
    </source>
</evidence>
<dbReference type="Gene3D" id="1.20.1250.20">
    <property type="entry name" value="MFS general substrate transporter like domains"/>
    <property type="match status" value="1"/>
</dbReference>
<feature type="transmembrane region" description="Helical" evidence="5">
    <location>
        <begin position="318"/>
        <end position="339"/>
    </location>
</feature>
<dbReference type="InterPro" id="IPR020846">
    <property type="entry name" value="MFS_dom"/>
</dbReference>
<keyword evidence="2 5" id="KW-0812">Transmembrane</keyword>
<evidence type="ECO:0000256" key="2">
    <source>
        <dbReference type="ARBA" id="ARBA00022692"/>
    </source>
</evidence>
<dbReference type="GO" id="GO:0005886">
    <property type="term" value="C:plasma membrane"/>
    <property type="evidence" value="ECO:0007669"/>
    <property type="project" value="UniProtKB-SubCell"/>
</dbReference>
<feature type="transmembrane region" description="Helical" evidence="5">
    <location>
        <begin position="27"/>
        <end position="46"/>
    </location>
</feature>
<proteinExistence type="predicted"/>
<feature type="transmembrane region" description="Helical" evidence="5">
    <location>
        <begin position="155"/>
        <end position="176"/>
    </location>
</feature>
<evidence type="ECO:0000313" key="7">
    <source>
        <dbReference type="EMBL" id="MBB4931469.1"/>
    </source>
</evidence>
<feature type="transmembrane region" description="Helical" evidence="5">
    <location>
        <begin position="121"/>
        <end position="143"/>
    </location>
</feature>
<protein>
    <submittedName>
        <fullName evidence="7">CP family cyanate transporter-like MFS transporter</fullName>
    </submittedName>
</protein>
<evidence type="ECO:0000256" key="1">
    <source>
        <dbReference type="ARBA" id="ARBA00004651"/>
    </source>
</evidence>
<evidence type="ECO:0000256" key="5">
    <source>
        <dbReference type="SAM" id="Phobius"/>
    </source>
</evidence>
<dbReference type="GO" id="GO:0022857">
    <property type="term" value="F:transmembrane transporter activity"/>
    <property type="evidence" value="ECO:0007669"/>
    <property type="project" value="InterPro"/>
</dbReference>
<evidence type="ECO:0000313" key="8">
    <source>
        <dbReference type="Proteomes" id="UP000523007"/>
    </source>
</evidence>
<feature type="transmembrane region" description="Helical" evidence="5">
    <location>
        <begin position="262"/>
        <end position="282"/>
    </location>
</feature>
<dbReference type="PANTHER" id="PTHR23523">
    <property type="match status" value="1"/>
</dbReference>
<reference evidence="7 8" key="1">
    <citation type="submission" date="2020-08" db="EMBL/GenBank/DDBJ databases">
        <title>Sequencing the genomes of 1000 actinobacteria strains.</title>
        <authorList>
            <person name="Klenk H.-P."/>
        </authorList>
    </citation>
    <scope>NUCLEOTIDE SEQUENCE [LARGE SCALE GENOMIC DNA]</scope>
    <source>
        <strain evidence="7 8">DSM 102030</strain>
    </source>
</reference>
<dbReference type="Proteomes" id="UP000523007">
    <property type="component" value="Unassembled WGS sequence"/>
</dbReference>
<dbReference type="EMBL" id="JACHJT010000001">
    <property type="protein sequence ID" value="MBB4931469.1"/>
    <property type="molecule type" value="Genomic_DNA"/>
</dbReference>